<protein>
    <recommendedName>
        <fullName evidence="6">Polycystin cation channel PKD1/PKD2 domain-containing protein</fullName>
    </recommendedName>
</protein>
<dbReference type="AlphaFoldDB" id="A0AAE0EVL3"/>
<dbReference type="GO" id="GO:0016020">
    <property type="term" value="C:membrane"/>
    <property type="evidence" value="ECO:0007669"/>
    <property type="project" value="UniProtKB-SubCell"/>
</dbReference>
<feature type="domain" description="Polycystin cation channel PKD1/PKD2" evidence="6">
    <location>
        <begin position="967"/>
        <end position="1118"/>
    </location>
</feature>
<evidence type="ECO:0000256" key="4">
    <source>
        <dbReference type="ARBA" id="ARBA00023136"/>
    </source>
</evidence>
<dbReference type="PANTHER" id="PTHR10877:SF183">
    <property type="entry name" value="AT14535P-RELATED"/>
    <property type="match status" value="1"/>
</dbReference>
<dbReference type="Proteomes" id="UP001190700">
    <property type="component" value="Unassembled WGS sequence"/>
</dbReference>
<evidence type="ECO:0000256" key="2">
    <source>
        <dbReference type="ARBA" id="ARBA00022692"/>
    </source>
</evidence>
<feature type="transmembrane region" description="Helical" evidence="5">
    <location>
        <begin position="1091"/>
        <end position="1117"/>
    </location>
</feature>
<dbReference type="Pfam" id="PF08016">
    <property type="entry name" value="PKD_channel"/>
    <property type="match status" value="1"/>
</dbReference>
<proteinExistence type="predicted"/>
<accession>A0AAE0EVL3</accession>
<keyword evidence="8" id="KW-1185">Reference proteome</keyword>
<evidence type="ECO:0000256" key="5">
    <source>
        <dbReference type="SAM" id="Phobius"/>
    </source>
</evidence>
<comment type="subcellular location">
    <subcellularLocation>
        <location evidence="1">Membrane</location>
        <topology evidence="1">Multi-pass membrane protein</topology>
    </subcellularLocation>
</comment>
<sequence>MLVCVLLAEEECIATVAFEFSMDSLPTAPLNLPDAFKSFMGRHGYEGFVSPHITHPPEDGVCLQGMVLVRGLANFSAASSTATWGIQDAAGIVSELVYVEPGISINHSATFCLDATMEGIFRVVITDSGGAEGRVDVVDTNGCALGRAIGRSAATCSELGWEDNGGVPGVCGTSLSMGAVGQEKSLPHVTFFEAEEFCHALGARLCTVPELLAGETIQVGNCGDKTGFGWTWASEPCENGYMAYFEEYEHDVSCKPPQPYDATGGRCCSDVHIAGRPILSGDLHLRTSGKRASELLAGYDAIGSGHCVVDHWPSSVSNPRVYGVLDELEELDVEACASRCSSRHECQAFSMQRSLCRLYSMVPSRVRQTADFNAVINNASEQCYVKIFDANTACEASGREYYNDKVAWIGWEGCPEDQRHRVLMTGGAYAADIAVHLQGWREAPFVIELEDPAKHVDDDGTLEAKSSASAGNESTAEYRIHTQALIGELNDFERRELEVCLTPGKYTLEYVDEATGTYRSGGVEDKNSTNDWFGATLLLANASGCVVLRITRESQDLHERLLADFGSGGNYSHWRPVEQSPGVTYFVTSKSGACGLMDDICPVADNMVAAAQMSVSSLLDSHGLAGFSVYESVCTDRRCTNRAVSEFGIIEGQECCMPTLGKIDITLDLPYTGAEVHLPADDEEPRIRSLGITGGNRLLAGMLLTQTRAAEGKCDTKFEDLSTTCRAPSISEEAYGRDPVFLRTSELYSLAMTSHKCCNISSYTEDCMPPECGDFYQSSEMAASEFETGYSDEVCTGDCSHGRSPYGFFPHKGKFYTWFDINLSNTRAKDLITYLIDGLYIDESTSMLSAQLICYNAQLRYLPTPSSASTSTRRMVVMSTIFEARELGQEYWRTGTVSSYFKSIWNYIDVISIMLSWLISIQWTQFILTQAQPFTMRPRYEVYASLTSDARWLKLHGSGENFQEMLQHFEEMSTMTNFQVNYMMLNGLNSFFLMLRVMKLCDFQPRMGIITRTLAVAAGDLYHFFLVLSIIFMNYAITGHLVFGASVRGFSDMGSAISTLFNIMVFGDNSVVEELEAIGDNSGTNMKFIVYVYYMSYALLVVMVLLNFLLAIVMDAFTIVKDASKESTSLGSELFYYGKAYCERLQSDDLPDQRALQYLKELQEEETRALKCGEWRLADGQGSGCLADVAVRELRVADVAVRSAG</sequence>
<evidence type="ECO:0000256" key="3">
    <source>
        <dbReference type="ARBA" id="ARBA00022989"/>
    </source>
</evidence>
<reference evidence="7 8" key="1">
    <citation type="journal article" date="2015" name="Genome Biol. Evol.">
        <title>Comparative Genomics of a Bacterivorous Green Alga Reveals Evolutionary Causalities and Consequences of Phago-Mixotrophic Mode of Nutrition.</title>
        <authorList>
            <person name="Burns J.A."/>
            <person name="Paasch A."/>
            <person name="Narechania A."/>
            <person name="Kim E."/>
        </authorList>
    </citation>
    <scope>NUCLEOTIDE SEQUENCE [LARGE SCALE GENOMIC DNA]</scope>
    <source>
        <strain evidence="7 8">PLY_AMNH</strain>
    </source>
</reference>
<gene>
    <name evidence="7" type="ORF">CYMTET_47975</name>
</gene>
<comment type="caution">
    <text evidence="7">The sequence shown here is derived from an EMBL/GenBank/DDBJ whole genome shotgun (WGS) entry which is preliminary data.</text>
</comment>
<dbReference type="InterPro" id="IPR013122">
    <property type="entry name" value="PKD1_2_channel"/>
</dbReference>
<keyword evidence="2 5" id="KW-0812">Transmembrane</keyword>
<keyword evidence="3 5" id="KW-1133">Transmembrane helix</keyword>
<dbReference type="InterPro" id="IPR051223">
    <property type="entry name" value="Polycystin"/>
</dbReference>
<feature type="transmembrane region" description="Helical" evidence="5">
    <location>
        <begin position="982"/>
        <end position="1001"/>
    </location>
</feature>
<dbReference type="EMBL" id="LGRX02033189">
    <property type="protein sequence ID" value="KAK3242331.1"/>
    <property type="molecule type" value="Genomic_DNA"/>
</dbReference>
<keyword evidence="4 5" id="KW-0472">Membrane</keyword>
<dbReference type="PANTHER" id="PTHR10877">
    <property type="entry name" value="POLYCYSTIN FAMILY MEMBER"/>
    <property type="match status" value="1"/>
</dbReference>
<feature type="transmembrane region" description="Helical" evidence="5">
    <location>
        <begin position="1021"/>
        <end position="1043"/>
    </location>
</feature>
<evidence type="ECO:0000259" key="6">
    <source>
        <dbReference type="Pfam" id="PF08016"/>
    </source>
</evidence>
<organism evidence="7 8">
    <name type="scientific">Cymbomonas tetramitiformis</name>
    <dbReference type="NCBI Taxonomy" id="36881"/>
    <lineage>
        <taxon>Eukaryota</taxon>
        <taxon>Viridiplantae</taxon>
        <taxon>Chlorophyta</taxon>
        <taxon>Pyramimonadophyceae</taxon>
        <taxon>Pyramimonadales</taxon>
        <taxon>Pyramimonadaceae</taxon>
        <taxon>Cymbomonas</taxon>
    </lineage>
</organism>
<dbReference type="Gene3D" id="1.10.287.70">
    <property type="match status" value="1"/>
</dbReference>
<evidence type="ECO:0000313" key="7">
    <source>
        <dbReference type="EMBL" id="KAK3242331.1"/>
    </source>
</evidence>
<evidence type="ECO:0000256" key="1">
    <source>
        <dbReference type="ARBA" id="ARBA00004141"/>
    </source>
</evidence>
<name>A0AAE0EVL3_9CHLO</name>
<evidence type="ECO:0000313" key="8">
    <source>
        <dbReference type="Proteomes" id="UP001190700"/>
    </source>
</evidence>